<evidence type="ECO:0000313" key="4">
    <source>
        <dbReference type="EMBL" id="AFQ93802.1"/>
    </source>
</evidence>
<feature type="compositionally biased region" description="Polar residues" evidence="1">
    <location>
        <begin position="168"/>
        <end position="184"/>
    </location>
</feature>
<dbReference type="Pfam" id="PF00004">
    <property type="entry name" value="AAA"/>
    <property type="match status" value="2"/>
</dbReference>
<keyword evidence="4" id="KW-0150">Chloroplast</keyword>
<feature type="region of interest" description="Disordered" evidence="1">
    <location>
        <begin position="454"/>
        <end position="501"/>
    </location>
</feature>
<dbReference type="PANTHER" id="PTHR23076:SF97">
    <property type="entry name" value="ATP-DEPENDENT ZINC METALLOPROTEASE YME1L1"/>
    <property type="match status" value="1"/>
</dbReference>
<proteinExistence type="predicted"/>
<dbReference type="GO" id="GO:0006508">
    <property type="term" value="P:proteolysis"/>
    <property type="evidence" value="ECO:0007669"/>
    <property type="project" value="TreeGrafter"/>
</dbReference>
<accession>J7KDM5</accession>
<feature type="compositionally biased region" description="Basic and acidic residues" evidence="1">
    <location>
        <begin position="1299"/>
        <end position="1310"/>
    </location>
</feature>
<organism evidence="4">
    <name type="scientific">Trebouxiophyceae sp. MX-AZ01</name>
    <dbReference type="NCBI Taxonomy" id="1208065"/>
    <lineage>
        <taxon>Eukaryota</taxon>
        <taxon>Viridiplantae</taxon>
        <taxon>Chlorophyta</taxon>
        <taxon>core chlorophytes</taxon>
        <taxon>Trebouxiophyceae</taxon>
    </lineage>
</organism>
<dbReference type="GO" id="GO:0016887">
    <property type="term" value="F:ATP hydrolysis activity"/>
    <property type="evidence" value="ECO:0007669"/>
    <property type="project" value="InterPro"/>
</dbReference>
<dbReference type="Gene3D" id="3.40.50.300">
    <property type="entry name" value="P-loop containing nucleotide triphosphate hydrolases"/>
    <property type="match status" value="2"/>
</dbReference>
<name>J7KDM5_9CHLO</name>
<feature type="region of interest" description="Disordered" evidence="1">
    <location>
        <begin position="1476"/>
        <end position="1514"/>
    </location>
</feature>
<keyword evidence="4" id="KW-0132">Cell division</keyword>
<feature type="region of interest" description="Disordered" evidence="1">
    <location>
        <begin position="576"/>
        <end position="627"/>
    </location>
</feature>
<dbReference type="InterPro" id="IPR003959">
    <property type="entry name" value="ATPase_AAA_core"/>
</dbReference>
<keyword evidence="2" id="KW-0812">Transmembrane</keyword>
<feature type="region of interest" description="Disordered" evidence="1">
    <location>
        <begin position="709"/>
        <end position="763"/>
    </location>
</feature>
<feature type="compositionally biased region" description="Basic and acidic residues" evidence="1">
    <location>
        <begin position="1247"/>
        <end position="1257"/>
    </location>
</feature>
<evidence type="ECO:0000256" key="2">
    <source>
        <dbReference type="SAM" id="Phobius"/>
    </source>
</evidence>
<dbReference type="InterPro" id="IPR027417">
    <property type="entry name" value="P-loop_NTPase"/>
</dbReference>
<keyword evidence="4" id="KW-0131">Cell cycle</keyword>
<dbReference type="InterPro" id="IPR003960">
    <property type="entry name" value="ATPase_AAA_CS"/>
</dbReference>
<dbReference type="EMBL" id="JX402620">
    <property type="protein sequence ID" value="AFQ93802.1"/>
    <property type="molecule type" value="Genomic_DNA"/>
</dbReference>
<dbReference type="GO" id="GO:0004176">
    <property type="term" value="F:ATP-dependent peptidase activity"/>
    <property type="evidence" value="ECO:0007669"/>
    <property type="project" value="TreeGrafter"/>
</dbReference>
<geneLocation type="chloroplast" evidence="4"/>
<dbReference type="Gene3D" id="1.10.8.60">
    <property type="match status" value="1"/>
</dbReference>
<dbReference type="GO" id="GO:0051301">
    <property type="term" value="P:cell division"/>
    <property type="evidence" value="ECO:0007669"/>
    <property type="project" value="UniProtKB-KW"/>
</dbReference>
<dbReference type="InterPro" id="IPR003593">
    <property type="entry name" value="AAA+_ATPase"/>
</dbReference>
<feature type="compositionally biased region" description="Basic and acidic residues" evidence="1">
    <location>
        <begin position="2112"/>
        <end position="2121"/>
    </location>
</feature>
<feature type="compositionally biased region" description="Gly residues" evidence="1">
    <location>
        <begin position="491"/>
        <end position="500"/>
    </location>
</feature>
<keyword evidence="2" id="KW-0472">Membrane</keyword>
<feature type="region of interest" description="Disordered" evidence="1">
    <location>
        <begin position="137"/>
        <end position="187"/>
    </location>
</feature>
<feature type="compositionally biased region" description="Low complexity" evidence="1">
    <location>
        <begin position="1984"/>
        <end position="2001"/>
    </location>
</feature>
<keyword evidence="2" id="KW-1133">Transmembrane helix</keyword>
<feature type="region of interest" description="Disordered" evidence="1">
    <location>
        <begin position="1682"/>
        <end position="1716"/>
    </location>
</feature>
<feature type="region of interest" description="Disordered" evidence="1">
    <location>
        <begin position="1247"/>
        <end position="1310"/>
    </location>
</feature>
<dbReference type="GeneID" id="13543500"/>
<feature type="transmembrane region" description="Helical" evidence="2">
    <location>
        <begin position="21"/>
        <end position="40"/>
    </location>
</feature>
<protein>
    <submittedName>
        <fullName evidence="4">Cell division protein</fullName>
    </submittedName>
</protein>
<sequence>MLDPLRKKSQNLLGAPFLDGVSLYTYIIFAISIVGMGVSLKWRYKDQLVSGFVRSNLPALSAPSEPISWETFEQVLGKELSSQGLDPFGLPLSSPLLHRADIYEDLLILRPRTPWDKLKGQRYIGLYSHRPAVACNPPLEMEPIKESPSTEQPPAPVQGQPVPCNKPGKQSQGGFVDPSSSSRGTRLFSRRLRIPARDIIQLPRDVSSIAFDPPVREAGIALRHNEVAVGMPTSFGWAAQFFDSLDEVPQRIGGYCLPPEPHLAHPQVVTAHAGTKPSCLGATQPLPHAASALAPEMLSPNPDSRGGMGGGRRQGYEWRSLATTWRPQVVTANADTARSNHSKPTAIDLLVGVKAARGTIDLVPARGACPEGCGDQEAPLPRRHSHEMVADKERSVQFDSSAHRPTKRGLFAQEAAGIFDGEWTSARVAEPLPPLLKEEVVEHLLESHRGGWDEAKQGEMGWPNPSLLVSPEPDGEIEAPDVGEGRHEGGGEAPSGGGVEGPLEWGDILELLVDQRATASPASPIEPAATRLMSGYNHPDLSRSKIVQNLFQYILRSRLDLDHAVVRNLLADKEVPLPSSPALQPSLVMPPSPRGGERGQDGMPVGQPPRLMAPASTSRHSPGLGRGSRRGLPVAVIGYQPAYFRGLGSLRGVLAELGVAISEDRFNELPMLGPAYIGPALARDRATSDLVARHRGHLGRWIAREVRDGLPAHSGAQSDGLTGRGSGLRPRPQTTTVPTPIPGNRSPGHWIARSSPLPERQSNLLGKREVLRGEPVQEEDALAAVRPSRGFSHRDHAGVQEVDSLRQSTPPPEGGWSSSGAVPAGEGNGEAMARGEGPTLLHPMRGEQEALELLVGDMEEPRGEAYPELPLDQDNDEDPIHPLEAAFVAKVPPLFAEEEEVIVLSAEEWRKVFKSLIAQALEDQMAVERMELLLPSLAVVEGMPRQNMLTLRWLRDDGRGPDVWTEGGRPLADNPVARLLYHDLPTAQAGVNEAISQASPSLGRYQKRSTSFTGLADPRLSRRVVGPWGASVGPRSGGRSPLFQQLWEPLTTRSWMMIYKLGLLFWLLQMARDYYRRCGKELIQYIFELLTVLGFNANNILEDLGLVESPMRIIPHAQRRFADIAGIDAMLPELGEVVWFLRSSGRGARVPKGILLAGPPGTGKTFLVQAIAGEAKVPAIVQSASSFTDPNQTQSGAQTLSDLFDKARQIAPCILFIDEIDTLAVSRPHIAPSDPMDKSELLDSLADEPRRGTDEPGSKGGQANPPQLYETPPQLSQYRAFQPSPRMSPESLLDGDEEKEPKEDIPEFRVGDEGLDLLDPSVVEVLESHNELRRSRQQRLALLMQFLMEMDGIRSREGVVVIGATNRPTVLDPALTRPGRFERLIFVPLPSKQKRIDVLKLYAKDLGVETPIGRAASLGGAWEYLANRTAGLSPAHLASAMNQSAVRAIIQGTRHTVETIEHGIATVARRSFEGPGYHVAPAQGGPHKGASDGSRKTALGKPHQRSVPADWRDPRMGQQAIGGWDLGHGLHLHKCWVTGGQSLRGIGSWWEGLADAGSAAGWPLSSPALRLGGGARGQGEAPSLVRLAYYQAGKAVLHTLLPFHPPASYLPLQPEPFSASFSEVGQIVAENARSGPLEPHPRVVLESRLIGLYAGKASELLAAATSPGPSRHPLHRLVGQPHSAVTPSASRHRTSPARGFQSSAWGTGGGSGGQSQSDLGLDELSFAGTVANCMISSWYIYSRRLSSREIHLAYINDPEQIDDPALLDVFVHETEDQEHQLQRATKILTWHQQPAPPSWWQRQVTVVESLMERADSEWYRLHMSDPEESERNIDWIPPDENYHAIGANRPKDVSRPPRFRRRRIRKVSRKRSDITSKRTHPLAPVRAGITWNDLYLIKRDHLYHGLISMCFRKAFVALDEQRELLDHLSHHLLQHHVLREYEMRGFATAFGLVSPDGAMEPDGLEPATSSDGSLGRALQGNATTPGRGLLGQPRPRGGWPRRPTPPEVVLRQRSGRRSVTPTETTTPTTSASPPNLAMDPPSSSEGRGPVSKPARPLVKVAPQEPPSLPITGKHRSDGEDPTSNPTAPPGLQGEGPADPSTPPPAKVAVPMESREETEKQPSDILPSWARWREGADAKGRLAPGRLPMEELPNPLELAQADWAARWGRRTSRFIDFDFVRPCYIDPPKGE</sequence>
<dbReference type="GO" id="GO:0005524">
    <property type="term" value="F:ATP binding"/>
    <property type="evidence" value="ECO:0007669"/>
    <property type="project" value="InterPro"/>
</dbReference>
<reference evidence="4" key="1">
    <citation type="journal article" date="2012" name="Eukaryot. Cell">
        <title>Complete Mitochondrial and Plastid Genomes of the Green Microalga Trebouxiophyceae sp. Strain MX-AZ01 Isolated from a Highly Acidic Geothermal Lake.</title>
        <authorList>
            <person name="Servin-Garciduenas L.E."/>
            <person name="Martinez-Romero E."/>
        </authorList>
    </citation>
    <scope>NUCLEOTIDE SEQUENCE</scope>
    <source>
        <strain evidence="4">MX-AZ01</strain>
    </source>
</reference>
<gene>
    <name evidence="4" type="primary">ftsH</name>
</gene>
<dbReference type="SMART" id="SM00382">
    <property type="entry name" value="AAA"/>
    <property type="match status" value="1"/>
</dbReference>
<dbReference type="PANTHER" id="PTHR23076">
    <property type="entry name" value="METALLOPROTEASE M41 FTSH"/>
    <property type="match status" value="1"/>
</dbReference>
<dbReference type="SUPFAM" id="SSF52540">
    <property type="entry name" value="P-loop containing nucleoside triphosphate hydrolases"/>
    <property type="match status" value="1"/>
</dbReference>
<feature type="region of interest" description="Disordered" evidence="1">
    <location>
        <begin position="784"/>
        <end position="843"/>
    </location>
</feature>
<dbReference type="RefSeq" id="YP_006666447.1">
    <property type="nucleotide sequence ID" value="NC_018569.1"/>
</dbReference>
<feature type="region of interest" description="Disordered" evidence="1">
    <location>
        <begin position="1957"/>
        <end position="2129"/>
    </location>
</feature>
<evidence type="ECO:0000259" key="3">
    <source>
        <dbReference type="SMART" id="SM00382"/>
    </source>
</evidence>
<feature type="compositionally biased region" description="Low complexity" evidence="1">
    <location>
        <begin position="2020"/>
        <end position="2034"/>
    </location>
</feature>
<dbReference type="PROSITE" id="PS00674">
    <property type="entry name" value="AAA"/>
    <property type="match status" value="1"/>
</dbReference>
<feature type="domain" description="AAA+ ATPase" evidence="3">
    <location>
        <begin position="1150"/>
        <end position="1391"/>
    </location>
</feature>
<keyword evidence="4" id="KW-0934">Plastid</keyword>
<evidence type="ECO:0000256" key="1">
    <source>
        <dbReference type="SAM" id="MobiDB-lite"/>
    </source>
</evidence>
<feature type="compositionally biased region" description="Low complexity" evidence="1">
    <location>
        <begin position="576"/>
        <end position="587"/>
    </location>
</feature>